<proteinExistence type="predicted"/>
<gene>
    <name evidence="3" type="primary">kanE_2</name>
    <name evidence="3" type="ORF">CLCOL_23790</name>
</gene>
<keyword evidence="3" id="KW-0808">Transferase</keyword>
<dbReference type="AlphaFoldDB" id="A0A151AK28"/>
<dbReference type="SUPFAM" id="SSF53756">
    <property type="entry name" value="UDP-Glycosyltransferase/glycogen phosphorylase"/>
    <property type="match status" value="1"/>
</dbReference>
<name>A0A151AK28_9CLOT</name>
<dbReference type="InterPro" id="IPR050194">
    <property type="entry name" value="Glycosyltransferase_grp1"/>
</dbReference>
<evidence type="ECO:0000313" key="4">
    <source>
        <dbReference type="Proteomes" id="UP000075374"/>
    </source>
</evidence>
<dbReference type="EC" id="2.4.1.301" evidence="3"/>
<dbReference type="PANTHER" id="PTHR45947">
    <property type="entry name" value="SULFOQUINOVOSYL TRANSFERASE SQD2"/>
    <property type="match status" value="1"/>
</dbReference>
<dbReference type="InterPro" id="IPR001296">
    <property type="entry name" value="Glyco_trans_1"/>
</dbReference>
<protein>
    <submittedName>
        <fullName evidence="3">Alpha-D-kanosaminyltransferase</fullName>
        <ecNumber evidence="3">2.4.1.301</ecNumber>
    </submittedName>
</protein>
<dbReference type="STRING" id="1121305.CLCOL_23790"/>
<dbReference type="RefSeq" id="WP_061859162.1">
    <property type="nucleotide sequence ID" value="NZ_LTBB01000015.1"/>
</dbReference>
<dbReference type="PANTHER" id="PTHR45947:SF3">
    <property type="entry name" value="SULFOQUINOVOSYL TRANSFERASE SQD2"/>
    <property type="match status" value="1"/>
</dbReference>
<dbReference type="Proteomes" id="UP000075374">
    <property type="component" value="Unassembled WGS sequence"/>
</dbReference>
<keyword evidence="4" id="KW-1185">Reference proteome</keyword>
<keyword evidence="3" id="KW-0328">Glycosyltransferase</keyword>
<sequence length="383" mass="43333">MKKIKVLHITQATIGGTLEYIKLFFNNTDKSKFQVELACPSYGPMKKQVEELGIKVHDVYMKRQISLISDLRACLQLIKLVKKIKPDIIHIHSSKAGVLGRIAAYVTGVPCIYNAHGWSFSMNISNKKKKFYATIERICAKLTKKIINISDYEQQLAIQYNIAPKSKMITIYNGIDVDKYNGKFDKNTILSELNIPKDAFIVGMVGRLAKQKSPETFLKIAERISMLVKNSFFILVGDGELRKDVEKSIVEKGLTNKVKITGWTNEVAEYISVFDIGILTSKWEGFGLVLAEYMASGKPIVASNVGGIPTVIENNRNGILVDSNDIDGFVDGILKIKNNKELRDSFITNSYKDVREKFDIRRVVREHEELYIKIIKNSTELLQ</sequence>
<dbReference type="Pfam" id="PF13439">
    <property type="entry name" value="Glyco_transf_4"/>
    <property type="match status" value="1"/>
</dbReference>
<comment type="caution">
    <text evidence="3">The sequence shown here is derived from an EMBL/GenBank/DDBJ whole genome shotgun (WGS) entry which is preliminary data.</text>
</comment>
<accession>A0A151AK28</accession>
<feature type="domain" description="Glycosyl transferase family 1" evidence="1">
    <location>
        <begin position="186"/>
        <end position="352"/>
    </location>
</feature>
<organism evidence="3 4">
    <name type="scientific">Clostridium colicanis DSM 13634</name>
    <dbReference type="NCBI Taxonomy" id="1121305"/>
    <lineage>
        <taxon>Bacteria</taxon>
        <taxon>Bacillati</taxon>
        <taxon>Bacillota</taxon>
        <taxon>Clostridia</taxon>
        <taxon>Eubacteriales</taxon>
        <taxon>Clostridiaceae</taxon>
        <taxon>Clostridium</taxon>
    </lineage>
</organism>
<reference evidence="3 4" key="1">
    <citation type="submission" date="2016-02" db="EMBL/GenBank/DDBJ databases">
        <title>Genome sequence of Clostridium colicanis DSM 13634.</title>
        <authorList>
            <person name="Poehlein A."/>
            <person name="Daniel R."/>
        </authorList>
    </citation>
    <scope>NUCLEOTIDE SEQUENCE [LARGE SCALE GENOMIC DNA]</scope>
    <source>
        <strain evidence="3 4">DSM 13634</strain>
    </source>
</reference>
<feature type="domain" description="Glycosyltransferase subfamily 4-like N-terminal" evidence="2">
    <location>
        <begin position="15"/>
        <end position="178"/>
    </location>
</feature>
<evidence type="ECO:0000313" key="3">
    <source>
        <dbReference type="EMBL" id="KYH28018.1"/>
    </source>
</evidence>
<dbReference type="EMBL" id="LTBB01000015">
    <property type="protein sequence ID" value="KYH28018.1"/>
    <property type="molecule type" value="Genomic_DNA"/>
</dbReference>
<dbReference type="InterPro" id="IPR028098">
    <property type="entry name" value="Glyco_trans_4-like_N"/>
</dbReference>
<dbReference type="CDD" id="cd03808">
    <property type="entry name" value="GT4_CapM-like"/>
    <property type="match status" value="1"/>
</dbReference>
<dbReference type="Gene3D" id="3.40.50.2000">
    <property type="entry name" value="Glycogen Phosphorylase B"/>
    <property type="match status" value="2"/>
</dbReference>
<dbReference type="Pfam" id="PF00534">
    <property type="entry name" value="Glycos_transf_1"/>
    <property type="match status" value="1"/>
</dbReference>
<dbReference type="GO" id="GO:0016757">
    <property type="term" value="F:glycosyltransferase activity"/>
    <property type="evidence" value="ECO:0007669"/>
    <property type="project" value="UniProtKB-KW"/>
</dbReference>
<evidence type="ECO:0000259" key="1">
    <source>
        <dbReference type="Pfam" id="PF00534"/>
    </source>
</evidence>
<evidence type="ECO:0000259" key="2">
    <source>
        <dbReference type="Pfam" id="PF13439"/>
    </source>
</evidence>
<dbReference type="PATRIC" id="fig|1121305.3.peg.2370"/>